<feature type="compositionally biased region" description="Low complexity" evidence="1">
    <location>
        <begin position="143"/>
        <end position="153"/>
    </location>
</feature>
<name>A0A1H2T9C2_9PSEU</name>
<keyword evidence="2" id="KW-0732">Signal</keyword>
<reference evidence="3 4" key="1">
    <citation type="submission" date="2016-10" db="EMBL/GenBank/DDBJ databases">
        <authorList>
            <person name="de Groot N.N."/>
        </authorList>
    </citation>
    <scope>NUCLEOTIDE SEQUENCE [LARGE SCALE GENOMIC DNA]</scope>
    <source>
        <strain evidence="3 4">CPCC 202699</strain>
    </source>
</reference>
<evidence type="ECO:0008006" key="5">
    <source>
        <dbReference type="Google" id="ProtNLM"/>
    </source>
</evidence>
<evidence type="ECO:0000313" key="4">
    <source>
        <dbReference type="Proteomes" id="UP000199515"/>
    </source>
</evidence>
<dbReference type="STRING" id="589385.SAMN05421504_101498"/>
<dbReference type="EMBL" id="FNON01000001">
    <property type="protein sequence ID" value="SDW40546.1"/>
    <property type="molecule type" value="Genomic_DNA"/>
</dbReference>
<organism evidence="3 4">
    <name type="scientific">Amycolatopsis xylanica</name>
    <dbReference type="NCBI Taxonomy" id="589385"/>
    <lineage>
        <taxon>Bacteria</taxon>
        <taxon>Bacillati</taxon>
        <taxon>Actinomycetota</taxon>
        <taxon>Actinomycetes</taxon>
        <taxon>Pseudonocardiales</taxon>
        <taxon>Pseudonocardiaceae</taxon>
        <taxon>Amycolatopsis</taxon>
    </lineage>
</organism>
<proteinExistence type="predicted"/>
<feature type="region of interest" description="Disordered" evidence="1">
    <location>
        <begin position="112"/>
        <end position="162"/>
    </location>
</feature>
<dbReference type="RefSeq" id="WP_245757111.1">
    <property type="nucleotide sequence ID" value="NZ_FNON01000001.1"/>
</dbReference>
<evidence type="ECO:0000256" key="1">
    <source>
        <dbReference type="SAM" id="MobiDB-lite"/>
    </source>
</evidence>
<protein>
    <recommendedName>
        <fullName evidence="5">Ig-like domain-containing protein</fullName>
    </recommendedName>
</protein>
<evidence type="ECO:0000256" key="2">
    <source>
        <dbReference type="SAM" id="SignalP"/>
    </source>
</evidence>
<sequence length="162" mass="16384">MSFPIRRGLVAAAVSALAAGVAVLPAQATEDVSWYIGPSPVDPGGQLYAKTQAANGGCTPSTPVTSAGLVEPLRWTIGGNFGTYAGYGTAVKKPGKYVATFTCTNGKKTSRTFVVKGTPEPTPTKTPTPTTTKPKPPAPKPKPQVVVKPKGAPATGGGYSAA</sequence>
<evidence type="ECO:0000313" key="3">
    <source>
        <dbReference type="EMBL" id="SDW40546.1"/>
    </source>
</evidence>
<gene>
    <name evidence="3" type="ORF">SAMN05421504_101498</name>
</gene>
<dbReference type="AlphaFoldDB" id="A0A1H2T9C2"/>
<feature type="chain" id="PRO_5011490375" description="Ig-like domain-containing protein" evidence="2">
    <location>
        <begin position="29"/>
        <end position="162"/>
    </location>
</feature>
<keyword evidence="4" id="KW-1185">Reference proteome</keyword>
<feature type="signal peptide" evidence="2">
    <location>
        <begin position="1"/>
        <end position="28"/>
    </location>
</feature>
<accession>A0A1H2T9C2</accession>
<dbReference type="Proteomes" id="UP000199515">
    <property type="component" value="Unassembled WGS sequence"/>
</dbReference>